<gene>
    <name evidence="1" type="ORF">EW145_g2628</name>
</gene>
<dbReference type="AlphaFoldDB" id="A0A4S4LC41"/>
<name>A0A4S4LC41_9AGAM</name>
<accession>A0A4S4LC41</accession>
<sequence length="79" mass="8948">MLAPEHITYLLADRIETSDNEHGIDDVPPNRDAEVCKLNIDVVEDGALRFNQYDDSHYQTSYEFSCAKEDGDTASLLKQ</sequence>
<protein>
    <submittedName>
        <fullName evidence="1">Uncharacterized protein</fullName>
    </submittedName>
</protein>
<reference evidence="1 2" key="1">
    <citation type="submission" date="2019-02" db="EMBL/GenBank/DDBJ databases">
        <title>Genome sequencing of the rare red list fungi Phellinidium pouzarii.</title>
        <authorList>
            <person name="Buettner E."/>
            <person name="Kellner H."/>
        </authorList>
    </citation>
    <scope>NUCLEOTIDE SEQUENCE [LARGE SCALE GENOMIC DNA]</scope>
    <source>
        <strain evidence="1 2">DSM 108285</strain>
    </source>
</reference>
<evidence type="ECO:0000313" key="2">
    <source>
        <dbReference type="Proteomes" id="UP000308199"/>
    </source>
</evidence>
<evidence type="ECO:0000313" key="1">
    <source>
        <dbReference type="EMBL" id="THH08568.1"/>
    </source>
</evidence>
<proteinExistence type="predicted"/>
<keyword evidence="2" id="KW-1185">Reference proteome</keyword>
<organism evidence="1 2">
    <name type="scientific">Phellinidium pouzarii</name>
    <dbReference type="NCBI Taxonomy" id="167371"/>
    <lineage>
        <taxon>Eukaryota</taxon>
        <taxon>Fungi</taxon>
        <taxon>Dikarya</taxon>
        <taxon>Basidiomycota</taxon>
        <taxon>Agaricomycotina</taxon>
        <taxon>Agaricomycetes</taxon>
        <taxon>Hymenochaetales</taxon>
        <taxon>Hymenochaetaceae</taxon>
        <taxon>Phellinidium</taxon>
    </lineage>
</organism>
<comment type="caution">
    <text evidence="1">The sequence shown here is derived from an EMBL/GenBank/DDBJ whole genome shotgun (WGS) entry which is preliminary data.</text>
</comment>
<dbReference type="Proteomes" id="UP000308199">
    <property type="component" value="Unassembled WGS sequence"/>
</dbReference>
<dbReference type="EMBL" id="SGPK01000095">
    <property type="protein sequence ID" value="THH08568.1"/>
    <property type="molecule type" value="Genomic_DNA"/>
</dbReference>